<proteinExistence type="predicted"/>
<dbReference type="EMBL" id="JBHFPV010000002">
    <property type="protein sequence ID" value="MFH6604350.1"/>
    <property type="molecule type" value="Genomic_DNA"/>
</dbReference>
<evidence type="ECO:0000313" key="2">
    <source>
        <dbReference type="Proteomes" id="UP001595191"/>
    </source>
</evidence>
<reference evidence="1" key="1">
    <citation type="submission" date="2024-09" db="EMBL/GenBank/DDBJ databases">
        <authorList>
            <person name="Liu J."/>
        </authorList>
    </citation>
    <scope>NUCLEOTIDE SEQUENCE</scope>
    <source>
        <strain evidence="1">NBU2967</strain>
    </source>
</reference>
<accession>A0ACC7LLC7</accession>
<protein>
    <submittedName>
        <fullName evidence="1">Uncharacterized protein</fullName>
    </submittedName>
</protein>
<name>A0ACC7LLC7_9FLAO</name>
<sequence length="150" mass="17366">MENITRRRFVIQSYRLLAFIPFAGVLSCTEESKLSAEESLKRLIYIVGPWTLEDHPIAEDFTNRFLVTEFAKEYLPKSVDLIQSLSKQIAKESAEVKEIDLGKLPLEEQDLIMTLSKQLYSFVEVRFYVSNEPPWGACQGNPKWHTRIPN</sequence>
<comment type="caution">
    <text evidence="1">The sequence shown here is derived from an EMBL/GenBank/DDBJ whole genome shotgun (WGS) entry which is preliminary data.</text>
</comment>
<keyword evidence="2" id="KW-1185">Reference proteome</keyword>
<evidence type="ECO:0000313" key="1">
    <source>
        <dbReference type="EMBL" id="MFH6604350.1"/>
    </source>
</evidence>
<dbReference type="Proteomes" id="UP001595191">
    <property type="component" value="Unassembled WGS sequence"/>
</dbReference>
<gene>
    <name evidence="1" type="ORF">ACEZ3G_12735</name>
</gene>
<organism evidence="1 2">
    <name type="scientific">Meishania litoralis</name>
    <dbReference type="NCBI Taxonomy" id="3434685"/>
    <lineage>
        <taxon>Bacteria</taxon>
        <taxon>Pseudomonadati</taxon>
        <taxon>Bacteroidota</taxon>
        <taxon>Flavobacteriia</taxon>
        <taxon>Flavobacteriales</taxon>
        <taxon>Flavobacteriaceae</taxon>
        <taxon>Meishania</taxon>
    </lineage>
</organism>